<reference evidence="2" key="2">
    <citation type="submission" date="2020-08" db="EMBL/GenBank/DDBJ databases">
        <title>Draft Genome Sequence of Cumin Blight Pathogen Alternaria burnsii.</title>
        <authorList>
            <person name="Feng Z."/>
        </authorList>
    </citation>
    <scope>NUCLEOTIDE SEQUENCE</scope>
    <source>
        <strain evidence="2">CBS107.38</strain>
    </source>
</reference>
<dbReference type="RefSeq" id="XP_038781659.1">
    <property type="nucleotide sequence ID" value="XM_038935655.1"/>
</dbReference>
<sequence length="189" mass="20522">MTAPPTDVFEIEPSATEFAVSKRAYLESRPEASFAYIATSALVLDNSDPAPRILLLQRAASDSDPNKWEPPGGACDDEDSSIVYAAARELREEAGLQAVRVGGPVGDPHFFTLSNGGIVCQFNFAVHVLGEEGTKLMVKLDPNEHQNFVWATEDEVRAGKSGNVDLHFTRGEVERTVLSAFYHAQRGTA</sequence>
<dbReference type="Gene3D" id="3.90.79.10">
    <property type="entry name" value="Nucleoside Triphosphate Pyrophosphohydrolase"/>
    <property type="match status" value="1"/>
</dbReference>
<dbReference type="Pfam" id="PF00293">
    <property type="entry name" value="NUDIX"/>
    <property type="match status" value="1"/>
</dbReference>
<dbReference type="OrthoDB" id="276276at2759"/>
<accession>A0A8H7ATH8</accession>
<keyword evidence="3" id="KW-1185">Reference proteome</keyword>
<name>A0A8H7ATH8_9PLEO</name>
<evidence type="ECO:0000313" key="2">
    <source>
        <dbReference type="EMBL" id="KAF7671283.1"/>
    </source>
</evidence>
<dbReference type="Proteomes" id="UP000596902">
    <property type="component" value="Unassembled WGS sequence"/>
</dbReference>
<evidence type="ECO:0000313" key="3">
    <source>
        <dbReference type="Proteomes" id="UP000596902"/>
    </source>
</evidence>
<reference evidence="2" key="1">
    <citation type="submission" date="2020-01" db="EMBL/GenBank/DDBJ databases">
        <authorList>
            <person name="Feng Z.H.Z."/>
        </authorList>
    </citation>
    <scope>NUCLEOTIDE SEQUENCE</scope>
    <source>
        <strain evidence="2">CBS107.38</strain>
    </source>
</reference>
<dbReference type="PANTHER" id="PTHR43736">
    <property type="entry name" value="ADP-RIBOSE PYROPHOSPHATASE"/>
    <property type="match status" value="1"/>
</dbReference>
<dbReference type="AlphaFoldDB" id="A0A8H7ATH8"/>
<evidence type="ECO:0000259" key="1">
    <source>
        <dbReference type="PROSITE" id="PS51462"/>
    </source>
</evidence>
<proteinExistence type="predicted"/>
<protein>
    <recommendedName>
        <fullName evidence="1">Nudix hydrolase domain-containing protein</fullName>
    </recommendedName>
</protein>
<dbReference type="InterPro" id="IPR015797">
    <property type="entry name" value="NUDIX_hydrolase-like_dom_sf"/>
</dbReference>
<gene>
    <name evidence="2" type="ORF">GT037_010608</name>
</gene>
<dbReference type="InterPro" id="IPR000086">
    <property type="entry name" value="NUDIX_hydrolase_dom"/>
</dbReference>
<feature type="domain" description="Nudix hydrolase" evidence="1">
    <location>
        <begin position="35"/>
        <end position="174"/>
    </location>
</feature>
<comment type="caution">
    <text evidence="2">The sequence shown here is derived from an EMBL/GenBank/DDBJ whole genome shotgun (WGS) entry which is preliminary data.</text>
</comment>
<dbReference type="PANTHER" id="PTHR43736:SF1">
    <property type="entry name" value="DIHYDRONEOPTERIN TRIPHOSPHATE DIPHOSPHATASE"/>
    <property type="match status" value="1"/>
</dbReference>
<organism evidence="2 3">
    <name type="scientific">Alternaria burnsii</name>
    <dbReference type="NCBI Taxonomy" id="1187904"/>
    <lineage>
        <taxon>Eukaryota</taxon>
        <taxon>Fungi</taxon>
        <taxon>Dikarya</taxon>
        <taxon>Ascomycota</taxon>
        <taxon>Pezizomycotina</taxon>
        <taxon>Dothideomycetes</taxon>
        <taxon>Pleosporomycetidae</taxon>
        <taxon>Pleosporales</taxon>
        <taxon>Pleosporineae</taxon>
        <taxon>Pleosporaceae</taxon>
        <taxon>Alternaria</taxon>
        <taxon>Alternaria sect. Alternaria</taxon>
    </lineage>
</organism>
<dbReference type="CDD" id="cd02883">
    <property type="entry name" value="NUDIX_Hydrolase"/>
    <property type="match status" value="1"/>
</dbReference>
<dbReference type="GeneID" id="62208833"/>
<dbReference type="PROSITE" id="PS51462">
    <property type="entry name" value="NUDIX"/>
    <property type="match status" value="1"/>
</dbReference>
<dbReference type="SUPFAM" id="SSF55811">
    <property type="entry name" value="Nudix"/>
    <property type="match status" value="1"/>
</dbReference>
<dbReference type="EMBL" id="JAAABM010000023">
    <property type="protein sequence ID" value="KAF7671283.1"/>
    <property type="molecule type" value="Genomic_DNA"/>
</dbReference>